<dbReference type="AlphaFoldDB" id="A0A517NET8"/>
<dbReference type="RefSeq" id="WP_246145919.1">
    <property type="nucleotide sequence ID" value="NZ_CP036525.1"/>
</dbReference>
<dbReference type="Proteomes" id="UP000318538">
    <property type="component" value="Chromosome"/>
</dbReference>
<dbReference type="InterPro" id="IPR003737">
    <property type="entry name" value="GlcNAc_PI_deacetylase-related"/>
</dbReference>
<dbReference type="EC" id="4.2.1.83" evidence="1"/>
<protein>
    <submittedName>
        <fullName evidence="1">4-oxalmesaconate hydratase</fullName>
        <ecNumber evidence="1">4.2.1.83</ecNumber>
    </submittedName>
</protein>
<proteinExistence type="predicted"/>
<accession>A0A517NET8</accession>
<reference evidence="1 2" key="1">
    <citation type="submission" date="2019-02" db="EMBL/GenBank/DDBJ databases">
        <title>Deep-cultivation of Planctomycetes and their phenomic and genomic characterization uncovers novel biology.</title>
        <authorList>
            <person name="Wiegand S."/>
            <person name="Jogler M."/>
            <person name="Boedeker C."/>
            <person name="Pinto D."/>
            <person name="Vollmers J."/>
            <person name="Rivas-Marin E."/>
            <person name="Kohn T."/>
            <person name="Peeters S.H."/>
            <person name="Heuer A."/>
            <person name="Rast P."/>
            <person name="Oberbeckmann S."/>
            <person name="Bunk B."/>
            <person name="Jeske O."/>
            <person name="Meyerdierks A."/>
            <person name="Storesund J.E."/>
            <person name="Kallscheuer N."/>
            <person name="Luecker S."/>
            <person name="Lage O.M."/>
            <person name="Pohl T."/>
            <person name="Merkel B.J."/>
            <person name="Hornburger P."/>
            <person name="Mueller R.-W."/>
            <person name="Bruemmer F."/>
            <person name="Labrenz M."/>
            <person name="Spormann A.M."/>
            <person name="Op den Camp H."/>
            <person name="Overmann J."/>
            <person name="Amann R."/>
            <person name="Jetten M.S.M."/>
            <person name="Mascher T."/>
            <person name="Medema M.H."/>
            <person name="Devos D.P."/>
            <person name="Kaster A.-K."/>
            <person name="Ovreas L."/>
            <person name="Rohde M."/>
            <person name="Galperin M.Y."/>
            <person name="Jogler C."/>
        </authorList>
    </citation>
    <scope>NUCLEOTIDE SEQUENCE [LARGE SCALE GENOMIC DNA]</scope>
    <source>
        <strain evidence="1 2">K22_7</strain>
    </source>
</reference>
<evidence type="ECO:0000313" key="1">
    <source>
        <dbReference type="EMBL" id="QDT05645.1"/>
    </source>
</evidence>
<dbReference type="PANTHER" id="PTHR12993:SF11">
    <property type="entry name" value="N-ACETYLGLUCOSAMINYL-PHOSPHATIDYLINOSITOL DE-N-ACETYLASE"/>
    <property type="match status" value="1"/>
</dbReference>
<keyword evidence="1" id="KW-0456">Lyase</keyword>
<dbReference type="GO" id="GO:0047584">
    <property type="term" value="F:4-oxalmesaconate hydratase activity"/>
    <property type="evidence" value="ECO:0007669"/>
    <property type="project" value="UniProtKB-EC"/>
</dbReference>
<evidence type="ECO:0000313" key="2">
    <source>
        <dbReference type="Proteomes" id="UP000318538"/>
    </source>
</evidence>
<dbReference type="Pfam" id="PF02585">
    <property type="entry name" value="PIG-L"/>
    <property type="match status" value="1"/>
</dbReference>
<keyword evidence="2" id="KW-1185">Reference proteome</keyword>
<gene>
    <name evidence="1" type="primary">galB_2</name>
    <name evidence="1" type="ORF">K227x_40460</name>
</gene>
<name>A0A517NET8_9BACT</name>
<dbReference type="InterPro" id="IPR024078">
    <property type="entry name" value="LmbE-like_dom_sf"/>
</dbReference>
<dbReference type="Gene3D" id="3.40.50.10320">
    <property type="entry name" value="LmbE-like"/>
    <property type="match status" value="1"/>
</dbReference>
<dbReference type="KEGG" id="rlc:K227x_40460"/>
<sequence length="269" mass="29391">MTTSKPTSDRKVALAFMAHPDDAEITCAGTLIRLARLGWTVHIATTTGGDCGALSGKPEDVARMRFDEGTAAAKLMGATFHCLNEPDGRLVYDRTSLQKSIDLFRQIAPTLVITMPMSDYHADHEVTGQLGRAASFVYAAPNASKLDLVDGSQVPHLYYCDGHGGEDRLGNPISPTTYVEVTEQMDLKTEMLACHASQREWLRSHNGIDNYLSAMRDYNLRRGSDIGVTAAESFVQHRGHGHPHHDLLSELFPTAQSQPATPKSLSETL</sequence>
<dbReference type="SUPFAM" id="SSF102588">
    <property type="entry name" value="LmbE-like"/>
    <property type="match status" value="1"/>
</dbReference>
<dbReference type="GO" id="GO:0016811">
    <property type="term" value="F:hydrolase activity, acting on carbon-nitrogen (but not peptide) bonds, in linear amides"/>
    <property type="evidence" value="ECO:0007669"/>
    <property type="project" value="TreeGrafter"/>
</dbReference>
<organism evidence="1 2">
    <name type="scientific">Rubripirellula lacrimiformis</name>
    <dbReference type="NCBI Taxonomy" id="1930273"/>
    <lineage>
        <taxon>Bacteria</taxon>
        <taxon>Pseudomonadati</taxon>
        <taxon>Planctomycetota</taxon>
        <taxon>Planctomycetia</taxon>
        <taxon>Pirellulales</taxon>
        <taxon>Pirellulaceae</taxon>
        <taxon>Rubripirellula</taxon>
    </lineage>
</organism>
<dbReference type="PANTHER" id="PTHR12993">
    <property type="entry name" value="N-ACETYLGLUCOSAMINYL-PHOSPHATIDYLINOSITOL DE-N-ACETYLASE-RELATED"/>
    <property type="match status" value="1"/>
</dbReference>
<dbReference type="EMBL" id="CP036525">
    <property type="protein sequence ID" value="QDT05645.1"/>
    <property type="molecule type" value="Genomic_DNA"/>
</dbReference>